<proteinExistence type="predicted"/>
<dbReference type="EMBL" id="JAAHCB010000014">
    <property type="protein sequence ID" value="NEU44790.1"/>
    <property type="molecule type" value="Genomic_DNA"/>
</dbReference>
<dbReference type="AlphaFoldDB" id="A0A6B3Q3J8"/>
<organism evidence="1">
    <name type="scientific">Enterococcus faecium</name>
    <name type="common">Streptococcus faecium</name>
    <dbReference type="NCBI Taxonomy" id="1352"/>
    <lineage>
        <taxon>Bacteria</taxon>
        <taxon>Bacillati</taxon>
        <taxon>Bacillota</taxon>
        <taxon>Bacilli</taxon>
        <taxon>Lactobacillales</taxon>
        <taxon>Enterococcaceae</taxon>
        <taxon>Enterococcus</taxon>
    </lineage>
</organism>
<gene>
    <name evidence="1" type="ORF">G3385_02780</name>
</gene>
<reference evidence="1" key="1">
    <citation type="submission" date="2020-02" db="EMBL/GenBank/DDBJ databases">
        <title>Draft Genome Sequences of Enterococcus faecium isolates derived from selected traditional Montenegrin brine cheese.</title>
        <authorList>
            <person name="Ruppitsch W."/>
            <person name="Nisic A."/>
            <person name="Allerberger F."/>
            <person name="Martinovic A."/>
        </authorList>
    </citation>
    <scope>NUCLEOTIDE SEQUENCE</scope>
    <source>
        <strain evidence="1">INF29</strain>
    </source>
</reference>
<evidence type="ECO:0000313" key="1">
    <source>
        <dbReference type="EMBL" id="NEU44790.1"/>
    </source>
</evidence>
<dbReference type="RefSeq" id="WP_163299497.1">
    <property type="nucleotide sequence ID" value="NZ_JAAHCA010000007.1"/>
</dbReference>
<sequence length="144" mass="16299">MAINNIIDLDAKLSLTKSMKIAGKVYEVQISDEIDKTLTDLTSIDIPDQLKNMTSKLEKMDEDDNGAKEFKDFTQSEMDELKDKAVTTLDVILGSGEGNRVYNFYNKSTKALFTIIGLLEKELGEVISERSKTAKKHYKNNRKK</sequence>
<accession>A0A6B3Q3J8</accession>
<name>A0A6B3Q3J8_ENTFC</name>
<comment type="caution">
    <text evidence="1">The sequence shown here is derived from an EMBL/GenBank/DDBJ whole genome shotgun (WGS) entry which is preliminary data.</text>
</comment>
<protein>
    <submittedName>
        <fullName evidence="1">Uncharacterized protein</fullName>
    </submittedName>
</protein>